<dbReference type="AlphaFoldDB" id="A0A088S0X5"/>
<evidence type="ECO:0000256" key="1">
    <source>
        <dbReference type="SAM" id="Phobius"/>
    </source>
</evidence>
<sequence length="440" mass="47577">MTNSPDRTKSTAAAASSETWRRNSTNSFAALNAFIFLVVMSVHWTTMSREHVELPMDRVVAELQASCSDPADTPSLTPSMLPPAFYGLAVWVDSPALLPGVHVALALMKERLAGSLGSAAAAVPLPTHTLYSSVRLQSRMRDDVVTALVQEAQSGRLPGAERVARELEHLASQQQLGLPMLKHAFLPEVGQEVELFGLSLFSVPVSVLPGDAASKVQCFISGVRQAYCVLPVEVPDASDVDRGGAGAAAFSKTHVLAASLTPSSYRLRAASLEAEVRAALLSVTTQQIDLASFNPADVAAWKRAREHQGCLYTIASVTSTLRSIAANPNMAVPRSTERMFADLERLVQSRSFLRAARAADDLQFHPSLTPQLYIPWDHAVVFQLIVLLPIVSCALLTARFLVEERRQNRARAKAAAEANEANKIPGEVRDSFTALQKKMC</sequence>
<keyword evidence="3" id="KW-1185">Reference proteome</keyword>
<feature type="transmembrane region" description="Helical" evidence="1">
    <location>
        <begin position="380"/>
        <end position="402"/>
    </location>
</feature>
<dbReference type="GeneID" id="22578011"/>
<feature type="transmembrane region" description="Helical" evidence="1">
    <location>
        <begin position="28"/>
        <end position="46"/>
    </location>
</feature>
<proteinExistence type="predicted"/>
<dbReference type="KEGG" id="lpan:LPMP_322700"/>
<reference evidence="2 3" key="1">
    <citation type="journal article" date="2015" name="Sci. Rep.">
        <title>The genome of Leishmania panamensis: insights into genomics of the L. (Viannia) subgenus.</title>
        <authorList>
            <person name="Llanes A."/>
            <person name="Restrepo C.M."/>
            <person name="Vecchio G.D."/>
            <person name="Anguizola F.J."/>
            <person name="Lleonart R."/>
        </authorList>
    </citation>
    <scope>NUCLEOTIDE SEQUENCE [LARGE SCALE GENOMIC DNA]</scope>
    <source>
        <strain evidence="2 3">MHOM/PA/94/PSC-1</strain>
    </source>
</reference>
<name>A0A088S0X5_LEIPA</name>
<protein>
    <submittedName>
        <fullName evidence="2">GPI transamidase component Tta1, putative</fullName>
    </submittedName>
</protein>
<keyword evidence="1" id="KW-0472">Membrane</keyword>
<dbReference type="VEuPathDB" id="TriTrypDB:LPAL13_320033200"/>
<keyword evidence="1" id="KW-1133">Transmembrane helix</keyword>
<dbReference type="OrthoDB" id="247334at2759"/>
<dbReference type="RefSeq" id="XP_010701955.1">
    <property type="nucleotide sequence ID" value="XM_010703653.1"/>
</dbReference>
<accession>A0A088S0X5</accession>
<evidence type="ECO:0000313" key="3">
    <source>
        <dbReference type="Proteomes" id="UP000063063"/>
    </source>
</evidence>
<dbReference type="eggNOG" id="ENOG502S5H3">
    <property type="taxonomic scope" value="Eukaryota"/>
</dbReference>
<dbReference type="EMBL" id="CP009401">
    <property type="protein sequence ID" value="AIO01155.1"/>
    <property type="molecule type" value="Genomic_DNA"/>
</dbReference>
<dbReference type="VEuPathDB" id="TriTrypDB:LPMP_322700"/>
<gene>
    <name evidence="2" type="primary">TTA1</name>
    <name evidence="2" type="ORF">LPMP_322700</name>
</gene>
<evidence type="ECO:0000313" key="2">
    <source>
        <dbReference type="EMBL" id="AIO01155.1"/>
    </source>
</evidence>
<dbReference type="Proteomes" id="UP000063063">
    <property type="component" value="Chromosome 32"/>
</dbReference>
<organism evidence="2 3">
    <name type="scientific">Leishmania panamensis</name>
    <dbReference type="NCBI Taxonomy" id="5679"/>
    <lineage>
        <taxon>Eukaryota</taxon>
        <taxon>Discoba</taxon>
        <taxon>Euglenozoa</taxon>
        <taxon>Kinetoplastea</taxon>
        <taxon>Metakinetoplastina</taxon>
        <taxon>Trypanosomatida</taxon>
        <taxon>Trypanosomatidae</taxon>
        <taxon>Leishmaniinae</taxon>
        <taxon>Leishmania</taxon>
        <taxon>Leishmania guyanensis species complex</taxon>
    </lineage>
</organism>
<keyword evidence="1" id="KW-0812">Transmembrane</keyword>